<name>A0ABR2DI42_9ROSI</name>
<sequence>MGKEWTSKSILKGGLWMRSVKNAKIFMRGLESLDRSQVEKVPPVLLNVEKSDLVKVIMTTKCPLFQHFENWLHSTLELFCALQHFTSVFEEMIYRLLYAEEK</sequence>
<proteinExistence type="predicted"/>
<protein>
    <submittedName>
        <fullName evidence="1">Uncharacterized protein</fullName>
    </submittedName>
</protein>
<comment type="caution">
    <text evidence="1">The sequence shown here is derived from an EMBL/GenBank/DDBJ whole genome shotgun (WGS) entry which is preliminary data.</text>
</comment>
<organism evidence="1 2">
    <name type="scientific">Hibiscus sabdariffa</name>
    <name type="common">roselle</name>
    <dbReference type="NCBI Taxonomy" id="183260"/>
    <lineage>
        <taxon>Eukaryota</taxon>
        <taxon>Viridiplantae</taxon>
        <taxon>Streptophyta</taxon>
        <taxon>Embryophyta</taxon>
        <taxon>Tracheophyta</taxon>
        <taxon>Spermatophyta</taxon>
        <taxon>Magnoliopsida</taxon>
        <taxon>eudicotyledons</taxon>
        <taxon>Gunneridae</taxon>
        <taxon>Pentapetalae</taxon>
        <taxon>rosids</taxon>
        <taxon>malvids</taxon>
        <taxon>Malvales</taxon>
        <taxon>Malvaceae</taxon>
        <taxon>Malvoideae</taxon>
        <taxon>Hibiscus</taxon>
    </lineage>
</organism>
<evidence type="ECO:0000313" key="2">
    <source>
        <dbReference type="Proteomes" id="UP001472677"/>
    </source>
</evidence>
<accession>A0ABR2DI42</accession>
<keyword evidence="2" id="KW-1185">Reference proteome</keyword>
<dbReference type="EMBL" id="JBBPBM010000026">
    <property type="protein sequence ID" value="KAK8539435.1"/>
    <property type="molecule type" value="Genomic_DNA"/>
</dbReference>
<dbReference type="Proteomes" id="UP001472677">
    <property type="component" value="Unassembled WGS sequence"/>
</dbReference>
<evidence type="ECO:0000313" key="1">
    <source>
        <dbReference type="EMBL" id="KAK8539435.1"/>
    </source>
</evidence>
<reference evidence="1 2" key="1">
    <citation type="journal article" date="2024" name="G3 (Bethesda)">
        <title>Genome assembly of Hibiscus sabdariffa L. provides insights into metabolisms of medicinal natural products.</title>
        <authorList>
            <person name="Kim T."/>
        </authorList>
    </citation>
    <scope>NUCLEOTIDE SEQUENCE [LARGE SCALE GENOMIC DNA]</scope>
    <source>
        <strain evidence="1">TK-2024</strain>
        <tissue evidence="1">Old leaves</tissue>
    </source>
</reference>
<gene>
    <name evidence="1" type="ORF">V6N12_043061</name>
</gene>